<sequence length="166" mass="18675">MNTFPAFDPLNPQIATDELGLPLQPTVLPAEIFNPPPTRITSAELQRLHRMAAIAPPLPGSQEEDEMLRGLEGLLGLMDQVKKVELDMDVGIRERGVEAEEMQEERKAMRKFAIRKLLVAGNYADPSDILDGSRIDEEMPRQDDRESQGTVKGKELLAWRTTPMER</sequence>
<proteinExistence type="predicted"/>
<gene>
    <name evidence="1" type="ORF">QFC21_001255</name>
</gene>
<dbReference type="Proteomes" id="UP001227268">
    <property type="component" value="Unassembled WGS sequence"/>
</dbReference>
<dbReference type="EMBL" id="JASBWT010000003">
    <property type="protein sequence ID" value="KAJ9106113.1"/>
    <property type="molecule type" value="Genomic_DNA"/>
</dbReference>
<comment type="caution">
    <text evidence="1">The sequence shown here is derived from an EMBL/GenBank/DDBJ whole genome shotgun (WGS) entry which is preliminary data.</text>
</comment>
<name>A0ACC2W3Y3_9TREE</name>
<reference evidence="1" key="1">
    <citation type="submission" date="2023-04" db="EMBL/GenBank/DDBJ databases">
        <title>Draft Genome sequencing of Naganishia species isolated from polar environments using Oxford Nanopore Technology.</title>
        <authorList>
            <person name="Leo P."/>
            <person name="Venkateswaran K."/>
        </authorList>
    </citation>
    <scope>NUCLEOTIDE SEQUENCE</scope>
    <source>
        <strain evidence="1">MNA-CCFEE 5423</strain>
    </source>
</reference>
<evidence type="ECO:0000313" key="2">
    <source>
        <dbReference type="Proteomes" id="UP001227268"/>
    </source>
</evidence>
<organism evidence="1 2">
    <name type="scientific">Naganishia friedmannii</name>
    <dbReference type="NCBI Taxonomy" id="89922"/>
    <lineage>
        <taxon>Eukaryota</taxon>
        <taxon>Fungi</taxon>
        <taxon>Dikarya</taxon>
        <taxon>Basidiomycota</taxon>
        <taxon>Agaricomycotina</taxon>
        <taxon>Tremellomycetes</taxon>
        <taxon>Filobasidiales</taxon>
        <taxon>Filobasidiaceae</taxon>
        <taxon>Naganishia</taxon>
    </lineage>
</organism>
<keyword evidence="2" id="KW-1185">Reference proteome</keyword>
<evidence type="ECO:0000313" key="1">
    <source>
        <dbReference type="EMBL" id="KAJ9106113.1"/>
    </source>
</evidence>
<protein>
    <submittedName>
        <fullName evidence="1">Uncharacterized protein</fullName>
    </submittedName>
</protein>
<accession>A0ACC2W3Y3</accession>